<reference evidence="3 4" key="1">
    <citation type="submission" date="2024-11" db="EMBL/GenBank/DDBJ databases">
        <title>A near-complete genome assembly of Cinchona calisaya.</title>
        <authorList>
            <person name="Lian D.C."/>
            <person name="Zhao X.W."/>
            <person name="Wei L."/>
        </authorList>
    </citation>
    <scope>NUCLEOTIDE SEQUENCE [LARGE SCALE GENOMIC DNA]</scope>
    <source>
        <tissue evidence="3">Nenye</tissue>
    </source>
</reference>
<gene>
    <name evidence="3" type="ORF">ACH5RR_021615</name>
</gene>
<feature type="region of interest" description="Disordered" evidence="1">
    <location>
        <begin position="1"/>
        <end position="20"/>
    </location>
</feature>
<evidence type="ECO:0000256" key="1">
    <source>
        <dbReference type="SAM" id="MobiDB-lite"/>
    </source>
</evidence>
<dbReference type="EMBL" id="JBJUIK010000009">
    <property type="protein sequence ID" value="KAL3519026.1"/>
    <property type="molecule type" value="Genomic_DNA"/>
</dbReference>
<keyword evidence="4" id="KW-1185">Reference proteome</keyword>
<proteinExistence type="predicted"/>
<dbReference type="Proteomes" id="UP001630127">
    <property type="component" value="Unassembled WGS sequence"/>
</dbReference>
<dbReference type="SUPFAM" id="SSF81383">
    <property type="entry name" value="F-box domain"/>
    <property type="match status" value="1"/>
</dbReference>
<accession>A0ABD2ZJK7</accession>
<evidence type="ECO:0000259" key="2">
    <source>
        <dbReference type="Pfam" id="PF00646"/>
    </source>
</evidence>
<feature type="domain" description="F-box" evidence="2">
    <location>
        <begin position="31"/>
        <end position="62"/>
    </location>
</feature>
<dbReference type="PANTHER" id="PTHR14939">
    <property type="entry name" value="F-BOX ONLY PROTEIN 22"/>
    <property type="match status" value="1"/>
</dbReference>
<protein>
    <recommendedName>
        <fullName evidence="2">F-box domain-containing protein</fullName>
    </recommendedName>
</protein>
<dbReference type="PANTHER" id="PTHR14939:SF5">
    <property type="entry name" value="F-BOX ONLY PROTEIN 22"/>
    <property type="match status" value="1"/>
</dbReference>
<dbReference type="InterPro" id="IPR001810">
    <property type="entry name" value="F-box_dom"/>
</dbReference>
<name>A0ABD2ZJK7_9GENT</name>
<evidence type="ECO:0000313" key="3">
    <source>
        <dbReference type="EMBL" id="KAL3519026.1"/>
    </source>
</evidence>
<dbReference type="Pfam" id="PF00646">
    <property type="entry name" value="F-box"/>
    <property type="match status" value="1"/>
</dbReference>
<dbReference type="InterPro" id="IPR036047">
    <property type="entry name" value="F-box-like_dom_sf"/>
</dbReference>
<comment type="caution">
    <text evidence="3">The sequence shown here is derived from an EMBL/GenBank/DDBJ whole genome shotgun (WGS) entry which is preliminary data.</text>
</comment>
<dbReference type="AlphaFoldDB" id="A0ABD2ZJK7"/>
<organism evidence="3 4">
    <name type="scientific">Cinchona calisaya</name>
    <dbReference type="NCBI Taxonomy" id="153742"/>
    <lineage>
        <taxon>Eukaryota</taxon>
        <taxon>Viridiplantae</taxon>
        <taxon>Streptophyta</taxon>
        <taxon>Embryophyta</taxon>
        <taxon>Tracheophyta</taxon>
        <taxon>Spermatophyta</taxon>
        <taxon>Magnoliopsida</taxon>
        <taxon>eudicotyledons</taxon>
        <taxon>Gunneridae</taxon>
        <taxon>Pentapetalae</taxon>
        <taxon>asterids</taxon>
        <taxon>lamiids</taxon>
        <taxon>Gentianales</taxon>
        <taxon>Rubiaceae</taxon>
        <taxon>Cinchonoideae</taxon>
        <taxon>Cinchoneae</taxon>
        <taxon>Cinchona</taxon>
    </lineage>
</organism>
<sequence length="541" mass="59951">MATQNLRQHPQLLREGDGTTAGDSIHNSIGSDLLHNILSRLPALSFASAACVNRCWNSICSRILTFPKLSSAISINPSLQGAVNEVVEKVLSEPIRPQFVIACIGPSFSLVHAHELITARFGSSVPVITSLSDGIIGRDALTNEFKEVQWEVMEEDEDLDGQENLLPNRGIVLTVGYLPGLKATLIPLLSQNEESFMIDEFVMDIREYASPVSGSMSPAAIILFSDLKTDMRPVIQKFDYAFSVNTVVVGAGGLRCFYRSDWNTNVLKQDHNPAVLALLFVKNKDKPPGIGETQFHVALSTGLHPVGAAYKAASVREKKNERSTWLTARREASRENLDGQSILDNIYTEIGDRIRHLVLYIGVKKRRKCSIGLEKVRWMTFLEFHEVMGGDEEYLYVNDFGIRTGDSFRFYVSDSNVALDSSNKVSEYFGCLQHDTDHTSDEQQNGNVANTSKKSVFGGFIFACCGRDESFFGRSKVNSMPVLENFPEASFAGTFCSGEIVLADKNIYEQESQDQGSQHSSLHFFSSIYLVLSYIPAKLHG</sequence>
<evidence type="ECO:0000313" key="4">
    <source>
        <dbReference type="Proteomes" id="UP001630127"/>
    </source>
</evidence>